<dbReference type="InterPro" id="IPR008928">
    <property type="entry name" value="6-hairpin_glycosidase_sf"/>
</dbReference>
<dbReference type="InterPro" id="IPR049174">
    <property type="entry name" value="Beta-AFase-like"/>
</dbReference>
<dbReference type="Proteomes" id="UP000318538">
    <property type="component" value="Chromosome"/>
</dbReference>
<evidence type="ECO:0000259" key="1">
    <source>
        <dbReference type="Pfam" id="PF07632"/>
    </source>
</evidence>
<sequence>MWGSGNRYYGFLHSSAGVHRLFSKNDSKTMKRIIPGPLARRIVSSAALTCLLISIALTARADDGALTGVRHRVLVSSDIGGTDPDDVQSMVHLLVYADCIDIEGLVSSPYGPGRKRDILNVIDAYAKDFPQLHSHDGTYPTPDTLRGICKQGAIDTPDASGVGQPTEGSQWIVQRARADDPRPLHVLVWGGIEDLAQALHDAPDILPKLRVYFIGGPNKKWCVDAYNYVEQNHPKLWIIEANATYRGWFVGGKQQGEWRNKGFVAKHIAGHGHLGKVFVDAKADIKMGDTPSVARLLNGVSDDPTKPGWGGKYVPIWDGRKTIFDRLTTASDTVEVFGVTEFRLPRPDGFTSNHTAQMVFNRGRPTAAAAIEGDTLRFRFAPRDAKVWSYVVESDCKELDGKSGKVTAIAPPPSRTRSVSKVHPHWWIDDPDPAMAESVHPGAKTVNRWRQDFLRDFADRMDRCMAAVVPDATVQTNKPRPNSVVARVPLSGVHWTDGFWQQRYSTCRDKLVPAMWEIMKGTKYKPYLEHFRIAAGLAEGQYHGAQFNDGDFYKWIEAACAIQAVDPDPARDKQLDEIIAVIGKAQRADGYLHTPVLVAARNGDFNAIPFGDRFNFEMYNMGHLMTTACLHHEVTGKDDLLAIARKAADFLDEAFRNPTPENARHAICPSHYMGIIDLYRTTKEPRYLELAKRLIQMRDLVVDGGDDNQDRIPFTDQNEAVGHAVRATYLYAGIADLYAETGDANLWSALTPIWQNVVEKKMYLTGGCGALFDGASPDGSRNQKSITRIHQAFGRNYQLPNITAHNETCANIGNCLWNWRMFLASGESKYIDVLEQTLYNSVLSGVSLDGTEFFYTNPLRHYDGGPVDLRWSRSRVPFMTAFCCPPNVARTIAATNGYAYGQSTNTVWVNLYGSNTLDTTLEDGSRVRLKQESNYPWDGKVRLTVMQCDSDSAGLKLRIPGWANSATIHVDGVPTGKAAVPGSYATIDQSLRQGMSIDLRIPMPVMLIETHPMVEETRNHVAVKRGPMVYCLESSDLPHGTSMADIRVPADVVLRPRFDADLLQGVTVLEGNLSSRPEGDWKGTLYRQYSPKPVTTVPATFVPYYAWANRQRGEMTVWLPLN</sequence>
<reference evidence="5 6" key="1">
    <citation type="submission" date="2019-02" db="EMBL/GenBank/DDBJ databases">
        <title>Deep-cultivation of Planctomycetes and their phenomic and genomic characterization uncovers novel biology.</title>
        <authorList>
            <person name="Wiegand S."/>
            <person name="Jogler M."/>
            <person name="Boedeker C."/>
            <person name="Pinto D."/>
            <person name="Vollmers J."/>
            <person name="Rivas-Marin E."/>
            <person name="Kohn T."/>
            <person name="Peeters S.H."/>
            <person name="Heuer A."/>
            <person name="Rast P."/>
            <person name="Oberbeckmann S."/>
            <person name="Bunk B."/>
            <person name="Jeske O."/>
            <person name="Meyerdierks A."/>
            <person name="Storesund J.E."/>
            <person name="Kallscheuer N."/>
            <person name="Luecker S."/>
            <person name="Lage O.M."/>
            <person name="Pohl T."/>
            <person name="Merkel B.J."/>
            <person name="Hornburger P."/>
            <person name="Mueller R.-W."/>
            <person name="Bruemmer F."/>
            <person name="Labrenz M."/>
            <person name="Spormann A.M."/>
            <person name="Op den Camp H."/>
            <person name="Overmann J."/>
            <person name="Amann R."/>
            <person name="Jetten M.S.M."/>
            <person name="Mascher T."/>
            <person name="Medema M.H."/>
            <person name="Devos D.P."/>
            <person name="Kaster A.-K."/>
            <person name="Ovreas L."/>
            <person name="Rohde M."/>
            <person name="Galperin M.Y."/>
            <person name="Jogler C."/>
        </authorList>
    </citation>
    <scope>NUCLEOTIDE SEQUENCE [LARGE SCALE GENOMIC DNA]</scope>
    <source>
        <strain evidence="5 6">K22_7</strain>
    </source>
</reference>
<dbReference type="SUPFAM" id="SSF48208">
    <property type="entry name" value="Six-hairpin glycosidases"/>
    <property type="match status" value="1"/>
</dbReference>
<accession>A0A517N980</accession>
<keyword evidence="6" id="KW-1185">Reference proteome</keyword>
<evidence type="ECO:0000313" key="5">
    <source>
        <dbReference type="EMBL" id="QDT03695.1"/>
    </source>
</evidence>
<dbReference type="InterPro" id="IPR011483">
    <property type="entry name" value="Sde182_NH-like"/>
</dbReference>
<dbReference type="Gene3D" id="3.90.245.10">
    <property type="entry name" value="Ribonucleoside hydrolase-like"/>
    <property type="match status" value="1"/>
</dbReference>
<evidence type="ECO:0000259" key="4">
    <source>
        <dbReference type="Pfam" id="PF20737"/>
    </source>
</evidence>
<dbReference type="KEGG" id="rlc:K227x_20790"/>
<dbReference type="InterPro" id="IPR049046">
    <property type="entry name" value="Beta-AFase-like_GH127_middle"/>
</dbReference>
<dbReference type="Pfam" id="PF07632">
    <property type="entry name" value="Sde182_NH-like"/>
    <property type="match status" value="1"/>
</dbReference>
<protein>
    <submittedName>
        <fullName evidence="5">Non-reducing end beta-L-arabinofuranosidase</fullName>
        <ecNumber evidence="5">3.2.1.185</ecNumber>
    </submittedName>
</protein>
<proteinExistence type="predicted"/>
<dbReference type="SUPFAM" id="SSF53590">
    <property type="entry name" value="Nucleoside hydrolase"/>
    <property type="match status" value="1"/>
</dbReference>
<dbReference type="InterPro" id="IPR049049">
    <property type="entry name" value="Beta-AFase-like_GH127_C"/>
</dbReference>
<dbReference type="Pfam" id="PF07944">
    <property type="entry name" value="Beta-AFase-like_GH127_cat"/>
    <property type="match status" value="1"/>
</dbReference>
<dbReference type="Pfam" id="PF20736">
    <property type="entry name" value="Glyco_hydro127M"/>
    <property type="match status" value="1"/>
</dbReference>
<dbReference type="InterPro" id="IPR036452">
    <property type="entry name" value="Ribo_hydro-like"/>
</dbReference>
<feature type="domain" description="Cellulose-binding Sde182 nucleoside hydrolase-like" evidence="1">
    <location>
        <begin position="72"/>
        <end position="313"/>
    </location>
</feature>
<name>A0A517N980_9BACT</name>
<evidence type="ECO:0000313" key="6">
    <source>
        <dbReference type="Proteomes" id="UP000318538"/>
    </source>
</evidence>
<gene>
    <name evidence="5" type="primary">hypBA1</name>
    <name evidence="5" type="ORF">K227x_20790</name>
</gene>
<dbReference type="GO" id="GO:0005975">
    <property type="term" value="P:carbohydrate metabolic process"/>
    <property type="evidence" value="ECO:0007669"/>
    <property type="project" value="InterPro"/>
</dbReference>
<evidence type="ECO:0000259" key="2">
    <source>
        <dbReference type="Pfam" id="PF07944"/>
    </source>
</evidence>
<dbReference type="Pfam" id="PF20737">
    <property type="entry name" value="Glyco_hydro127C"/>
    <property type="match status" value="1"/>
</dbReference>
<feature type="domain" description="Non-reducing end beta-L-arabinofuranosidase-like GH127 middle" evidence="3">
    <location>
        <begin position="906"/>
        <end position="1003"/>
    </location>
</feature>
<dbReference type="InterPro" id="IPR012878">
    <property type="entry name" value="Beta-AFase-like_GH127_cat"/>
</dbReference>
<dbReference type="PANTHER" id="PTHR43465:SF1">
    <property type="entry name" value="NON-REDUCING END BETA-L-ARABINOFURANOSIDASE"/>
    <property type="match status" value="1"/>
</dbReference>
<keyword evidence="5" id="KW-0378">Hydrolase</keyword>
<dbReference type="PANTHER" id="PTHR43465">
    <property type="entry name" value="DUF1680 DOMAIN PROTEIN (AFU_ORTHOLOGUE AFUA_1G08910)"/>
    <property type="match status" value="1"/>
</dbReference>
<dbReference type="GO" id="GO:0102478">
    <property type="term" value="F:beta-L-arabinofuranosidase activity"/>
    <property type="evidence" value="ECO:0007669"/>
    <property type="project" value="UniProtKB-EC"/>
</dbReference>
<feature type="domain" description="Non-reducing end beta-L-arabinofuranosidase-like GH127 C-terminal" evidence="4">
    <location>
        <begin position="1005"/>
        <end position="1120"/>
    </location>
</feature>
<organism evidence="5 6">
    <name type="scientific">Rubripirellula lacrimiformis</name>
    <dbReference type="NCBI Taxonomy" id="1930273"/>
    <lineage>
        <taxon>Bacteria</taxon>
        <taxon>Pseudomonadati</taxon>
        <taxon>Planctomycetota</taxon>
        <taxon>Planctomycetia</taxon>
        <taxon>Pirellulales</taxon>
        <taxon>Pirellulaceae</taxon>
        <taxon>Rubripirellula</taxon>
    </lineage>
</organism>
<dbReference type="EC" id="3.2.1.185" evidence="5"/>
<dbReference type="AlphaFoldDB" id="A0A517N980"/>
<dbReference type="EMBL" id="CP036525">
    <property type="protein sequence ID" value="QDT03695.1"/>
    <property type="molecule type" value="Genomic_DNA"/>
</dbReference>
<feature type="domain" description="Non-reducing end beta-L-arabinofuranosidase-like GH127 catalytic" evidence="2">
    <location>
        <begin position="493"/>
        <end position="895"/>
    </location>
</feature>
<evidence type="ECO:0000259" key="3">
    <source>
        <dbReference type="Pfam" id="PF20736"/>
    </source>
</evidence>
<keyword evidence="5" id="KW-0326">Glycosidase</keyword>
<dbReference type="GO" id="GO:0016799">
    <property type="term" value="F:hydrolase activity, hydrolyzing N-glycosyl compounds"/>
    <property type="evidence" value="ECO:0007669"/>
    <property type="project" value="InterPro"/>
</dbReference>